<sequence>MSGALSLRRRLLLGILVPVVLLIALNGASLYSRALAAANTAYDRTLLASAKVIGEQLDVEGYDAEARLRATVPYSALEAFEADNRSRMVYRVSDLRGEMVSGYAELPFWRGKLPARPPYAALVDFYDDRYNDDDVRVAVLLQPVSSAHGRGMAVVQVAETLELRRTLARQILIDTLLRQAVLVAVLALVVVVVVQRTTRPVRRLSQELQARPEGDLTPIVANDAPRELLPLVEATNDVMTRLSHLLEHQKRFVRDSSHQLRTPLAVLKTQVQSALRGDVAPAQALAEINATVDRATALANQMLSLAKVEQLRQQPGPEVTDLSETVRAVALELAPLIADRDIDFEIATAPAPVRAHPWMLRELARNLLHNAIKHMPAAGSLSVQVVADRRFAALTVTDSGPGIPAELQARLFQAFSAGDVRAGSGLGLAICQEIVRALGGAIVLENRVAHGQVKGLDAIVRLPLAENLHPDGQASN</sequence>
<dbReference type="RefSeq" id="WP_061495557.1">
    <property type="nucleotide sequence ID" value="NZ_CP010951.1"/>
</dbReference>
<dbReference type="SUPFAM" id="SSF55874">
    <property type="entry name" value="ATPase domain of HSP90 chaperone/DNA topoisomerase II/histidine kinase"/>
    <property type="match status" value="1"/>
</dbReference>
<keyword evidence="9" id="KW-0902">Two-component regulatory system</keyword>
<dbReference type="SMART" id="SM00388">
    <property type="entry name" value="HisKA"/>
    <property type="match status" value="1"/>
</dbReference>
<feature type="transmembrane region" description="Helical" evidence="11">
    <location>
        <begin position="176"/>
        <end position="194"/>
    </location>
</feature>
<dbReference type="EC" id="2.7.13.3" evidence="3"/>
<evidence type="ECO:0000256" key="1">
    <source>
        <dbReference type="ARBA" id="ARBA00000085"/>
    </source>
</evidence>
<dbReference type="CDD" id="cd00082">
    <property type="entry name" value="HisKA"/>
    <property type="match status" value="1"/>
</dbReference>
<comment type="catalytic activity">
    <reaction evidence="1">
        <text>ATP + protein L-histidine = ADP + protein N-phospho-L-histidine.</text>
        <dbReference type="EC" id="2.7.13.3"/>
    </reaction>
</comment>
<accession>A0A127JP50</accession>
<keyword evidence="8 11" id="KW-1133">Transmembrane helix</keyword>
<dbReference type="SMART" id="SM00387">
    <property type="entry name" value="HATPase_c"/>
    <property type="match status" value="1"/>
</dbReference>
<dbReference type="Gene3D" id="1.10.287.130">
    <property type="match status" value="1"/>
</dbReference>
<dbReference type="Pfam" id="PF00512">
    <property type="entry name" value="HisKA"/>
    <property type="match status" value="1"/>
</dbReference>
<keyword evidence="15" id="KW-1185">Reference proteome</keyword>
<dbReference type="InterPro" id="IPR003594">
    <property type="entry name" value="HATPase_dom"/>
</dbReference>
<evidence type="ECO:0000256" key="7">
    <source>
        <dbReference type="ARBA" id="ARBA00022777"/>
    </source>
</evidence>
<dbReference type="PRINTS" id="PR00344">
    <property type="entry name" value="BCTRLSENSOR"/>
</dbReference>
<evidence type="ECO:0000256" key="11">
    <source>
        <dbReference type="SAM" id="Phobius"/>
    </source>
</evidence>
<name>A0A127JP50_9BURK</name>
<reference evidence="14 15" key="1">
    <citation type="journal article" date="2014" name="Int. J. Syst. Evol. Microbiol.">
        <title>Ramlibacter solisilvae sp. nov., isolated from forest soil, and emended description of the genus Ramlibacter.</title>
        <authorList>
            <person name="Lee H.J."/>
            <person name="Lee S.H."/>
            <person name="Lee S.S."/>
            <person name="Lee J.S."/>
            <person name="Kim Y."/>
            <person name="Kim S.C."/>
            <person name="Jeon C.O."/>
        </authorList>
    </citation>
    <scope>NUCLEOTIDE SEQUENCE [LARGE SCALE GENOMIC DNA]</scope>
    <source>
        <strain evidence="14 15">5-10</strain>
    </source>
</reference>
<evidence type="ECO:0000256" key="3">
    <source>
        <dbReference type="ARBA" id="ARBA00012438"/>
    </source>
</evidence>
<evidence type="ECO:0000256" key="6">
    <source>
        <dbReference type="ARBA" id="ARBA00022692"/>
    </source>
</evidence>
<dbReference type="InterPro" id="IPR004358">
    <property type="entry name" value="Sig_transdc_His_kin-like_C"/>
</dbReference>
<feature type="domain" description="HAMP" evidence="13">
    <location>
        <begin position="195"/>
        <end position="247"/>
    </location>
</feature>
<dbReference type="InterPro" id="IPR036890">
    <property type="entry name" value="HATPase_C_sf"/>
</dbReference>
<dbReference type="InterPro" id="IPR050428">
    <property type="entry name" value="TCS_sensor_his_kinase"/>
</dbReference>
<evidence type="ECO:0000256" key="10">
    <source>
        <dbReference type="ARBA" id="ARBA00023136"/>
    </source>
</evidence>
<dbReference type="PROSITE" id="PS50885">
    <property type="entry name" value="HAMP"/>
    <property type="match status" value="1"/>
</dbReference>
<keyword evidence="6 11" id="KW-0812">Transmembrane</keyword>
<dbReference type="PANTHER" id="PTHR45436">
    <property type="entry name" value="SENSOR HISTIDINE KINASE YKOH"/>
    <property type="match status" value="1"/>
</dbReference>
<comment type="subcellular location">
    <subcellularLocation>
        <location evidence="2">Membrane</location>
    </subcellularLocation>
</comment>
<keyword evidence="5" id="KW-0808">Transferase</keyword>
<evidence type="ECO:0000259" key="13">
    <source>
        <dbReference type="PROSITE" id="PS50885"/>
    </source>
</evidence>
<protein>
    <recommendedName>
        <fullName evidence="3">histidine kinase</fullName>
        <ecNumber evidence="3">2.7.13.3</ecNumber>
    </recommendedName>
</protein>
<dbReference type="Pfam" id="PF08521">
    <property type="entry name" value="2CSK_N"/>
    <property type="match status" value="1"/>
</dbReference>
<proteinExistence type="predicted"/>
<dbReference type="PROSITE" id="PS50109">
    <property type="entry name" value="HIS_KIN"/>
    <property type="match status" value="1"/>
</dbReference>
<keyword evidence="7 14" id="KW-0418">Kinase</keyword>
<keyword evidence="4" id="KW-0597">Phosphoprotein</keyword>
<evidence type="ECO:0000256" key="4">
    <source>
        <dbReference type="ARBA" id="ARBA00022553"/>
    </source>
</evidence>
<dbReference type="EMBL" id="CP010951">
    <property type="protein sequence ID" value="AMO21814.1"/>
    <property type="molecule type" value="Genomic_DNA"/>
</dbReference>
<dbReference type="PATRIC" id="fig|94132.3.peg.321"/>
<dbReference type="InterPro" id="IPR003661">
    <property type="entry name" value="HisK_dim/P_dom"/>
</dbReference>
<dbReference type="OrthoDB" id="8554694at2"/>
<dbReference type="CDD" id="cd00075">
    <property type="entry name" value="HATPase"/>
    <property type="match status" value="1"/>
</dbReference>
<dbReference type="InterPro" id="IPR003660">
    <property type="entry name" value="HAMP_dom"/>
</dbReference>
<dbReference type="AlphaFoldDB" id="A0A127JP50"/>
<evidence type="ECO:0000256" key="5">
    <source>
        <dbReference type="ARBA" id="ARBA00022679"/>
    </source>
</evidence>
<organism evidence="14 15">
    <name type="scientific">Ramlibacter tataouinensis</name>
    <dbReference type="NCBI Taxonomy" id="94132"/>
    <lineage>
        <taxon>Bacteria</taxon>
        <taxon>Pseudomonadati</taxon>
        <taxon>Pseudomonadota</taxon>
        <taxon>Betaproteobacteria</taxon>
        <taxon>Burkholderiales</taxon>
        <taxon>Comamonadaceae</taxon>
        <taxon>Ramlibacter</taxon>
    </lineage>
</organism>
<dbReference type="Gene3D" id="3.30.565.10">
    <property type="entry name" value="Histidine kinase-like ATPase, C-terminal domain"/>
    <property type="match status" value="1"/>
</dbReference>
<dbReference type="InterPro" id="IPR013727">
    <property type="entry name" value="2CSK_N"/>
</dbReference>
<evidence type="ECO:0000259" key="12">
    <source>
        <dbReference type="PROSITE" id="PS50109"/>
    </source>
</evidence>
<evidence type="ECO:0000256" key="2">
    <source>
        <dbReference type="ARBA" id="ARBA00004370"/>
    </source>
</evidence>
<dbReference type="InterPro" id="IPR036097">
    <property type="entry name" value="HisK_dim/P_sf"/>
</dbReference>
<evidence type="ECO:0000313" key="14">
    <source>
        <dbReference type="EMBL" id="AMO21814.1"/>
    </source>
</evidence>
<evidence type="ECO:0000313" key="15">
    <source>
        <dbReference type="Proteomes" id="UP000070433"/>
    </source>
</evidence>
<dbReference type="SUPFAM" id="SSF47384">
    <property type="entry name" value="Homodimeric domain of signal transducing histidine kinase"/>
    <property type="match status" value="1"/>
</dbReference>
<keyword evidence="10 11" id="KW-0472">Membrane</keyword>
<feature type="domain" description="Histidine kinase" evidence="12">
    <location>
        <begin position="255"/>
        <end position="466"/>
    </location>
</feature>
<evidence type="ECO:0000256" key="9">
    <source>
        <dbReference type="ARBA" id="ARBA00023012"/>
    </source>
</evidence>
<dbReference type="GO" id="GO:0000155">
    <property type="term" value="F:phosphorelay sensor kinase activity"/>
    <property type="evidence" value="ECO:0007669"/>
    <property type="project" value="InterPro"/>
</dbReference>
<gene>
    <name evidence="14" type="ORF">UC35_01635</name>
</gene>
<evidence type="ECO:0000256" key="8">
    <source>
        <dbReference type="ARBA" id="ARBA00022989"/>
    </source>
</evidence>
<dbReference type="InterPro" id="IPR005467">
    <property type="entry name" value="His_kinase_dom"/>
</dbReference>
<dbReference type="Pfam" id="PF02518">
    <property type="entry name" value="HATPase_c"/>
    <property type="match status" value="1"/>
</dbReference>
<dbReference type="GO" id="GO:0005886">
    <property type="term" value="C:plasma membrane"/>
    <property type="evidence" value="ECO:0007669"/>
    <property type="project" value="TreeGrafter"/>
</dbReference>
<dbReference type="Proteomes" id="UP000070433">
    <property type="component" value="Chromosome"/>
</dbReference>
<dbReference type="PANTHER" id="PTHR45436:SF1">
    <property type="entry name" value="SENSOR PROTEIN QSEC"/>
    <property type="match status" value="1"/>
</dbReference>